<gene>
    <name evidence="1" type="ORF">IAA83_03000</name>
</gene>
<dbReference type="AlphaFoldDB" id="A0A9D1F8Q7"/>
<dbReference type="Proteomes" id="UP000886741">
    <property type="component" value="Unassembled WGS sequence"/>
</dbReference>
<accession>A0A9D1F8Q7</accession>
<name>A0A9D1F8Q7_9FIRM</name>
<comment type="caution">
    <text evidence="1">The sequence shown here is derived from an EMBL/GenBank/DDBJ whole genome shotgun (WGS) entry which is preliminary data.</text>
</comment>
<proteinExistence type="predicted"/>
<evidence type="ECO:0000313" key="2">
    <source>
        <dbReference type="Proteomes" id="UP000886741"/>
    </source>
</evidence>
<sequence length="86" mass="9230">MAEAAEEETKQLRKEGTLGETEWAVSVSTVFVPGNVDAREMALAAGAVPYEGGDPTIPTGAYETTRWVRITQAADGWRGELTGTSW</sequence>
<protein>
    <submittedName>
        <fullName evidence="1">Uncharacterized protein</fullName>
    </submittedName>
</protein>
<organism evidence="1 2">
    <name type="scientific">Candidatus Avoscillospira avistercoris</name>
    <dbReference type="NCBI Taxonomy" id="2840707"/>
    <lineage>
        <taxon>Bacteria</taxon>
        <taxon>Bacillati</taxon>
        <taxon>Bacillota</taxon>
        <taxon>Clostridia</taxon>
        <taxon>Eubacteriales</taxon>
        <taxon>Oscillospiraceae</taxon>
        <taxon>Oscillospiraceae incertae sedis</taxon>
        <taxon>Candidatus Avoscillospira</taxon>
    </lineage>
</organism>
<dbReference type="EMBL" id="DVJJ01000050">
    <property type="protein sequence ID" value="HIS64324.1"/>
    <property type="molecule type" value="Genomic_DNA"/>
</dbReference>
<evidence type="ECO:0000313" key="1">
    <source>
        <dbReference type="EMBL" id="HIS64324.1"/>
    </source>
</evidence>
<reference evidence="1" key="2">
    <citation type="journal article" date="2021" name="PeerJ">
        <title>Extensive microbial diversity within the chicken gut microbiome revealed by metagenomics and culture.</title>
        <authorList>
            <person name="Gilroy R."/>
            <person name="Ravi A."/>
            <person name="Getino M."/>
            <person name="Pursley I."/>
            <person name="Horton D.L."/>
            <person name="Alikhan N.F."/>
            <person name="Baker D."/>
            <person name="Gharbi K."/>
            <person name="Hall N."/>
            <person name="Watson M."/>
            <person name="Adriaenssens E.M."/>
            <person name="Foster-Nyarko E."/>
            <person name="Jarju S."/>
            <person name="Secka A."/>
            <person name="Antonio M."/>
            <person name="Oren A."/>
            <person name="Chaudhuri R.R."/>
            <person name="La Ragione R."/>
            <person name="Hildebrand F."/>
            <person name="Pallen M.J."/>
        </authorList>
    </citation>
    <scope>NUCLEOTIDE SEQUENCE</scope>
    <source>
        <strain evidence="1">ChiBcec16-1751</strain>
    </source>
</reference>
<reference evidence="1" key="1">
    <citation type="submission" date="2020-10" db="EMBL/GenBank/DDBJ databases">
        <authorList>
            <person name="Gilroy R."/>
        </authorList>
    </citation>
    <scope>NUCLEOTIDE SEQUENCE</scope>
    <source>
        <strain evidence="1">ChiBcec16-1751</strain>
    </source>
</reference>